<dbReference type="Pfam" id="PF00111">
    <property type="entry name" value="Fer2"/>
    <property type="match status" value="1"/>
</dbReference>
<dbReference type="CDD" id="cd00207">
    <property type="entry name" value="fer2"/>
    <property type="match status" value="1"/>
</dbReference>
<dbReference type="InterPro" id="IPR001041">
    <property type="entry name" value="2Fe-2S_ferredoxin-type"/>
</dbReference>
<evidence type="ECO:0000313" key="5">
    <source>
        <dbReference type="Proteomes" id="UP000283095"/>
    </source>
</evidence>
<protein>
    <submittedName>
        <fullName evidence="4">Peptide ABC transporter substrate-binding protein</fullName>
    </submittedName>
</protein>
<keyword evidence="1" id="KW-0285">Flavoprotein</keyword>
<dbReference type="InterPro" id="IPR036010">
    <property type="entry name" value="2Fe-2S_ferredoxin-like_sf"/>
</dbReference>
<feature type="domain" description="2Fe-2S ferredoxin-type" evidence="3">
    <location>
        <begin position="11"/>
        <end position="102"/>
    </location>
</feature>
<name>A0A3Q9RPV1_9BACI</name>
<dbReference type="PANTHER" id="PTHR43644:SF1">
    <property type="entry name" value="NAD(P)H-FLAVIN REDUCTASE"/>
    <property type="match status" value="1"/>
</dbReference>
<accession>A0A3Q9RPV1</accession>
<dbReference type="GO" id="GO:0051536">
    <property type="term" value="F:iron-sulfur cluster binding"/>
    <property type="evidence" value="ECO:0007669"/>
    <property type="project" value="InterPro"/>
</dbReference>
<evidence type="ECO:0000313" key="4">
    <source>
        <dbReference type="EMBL" id="AZV44036.1"/>
    </source>
</evidence>
<dbReference type="AlphaFoldDB" id="A0A3Q9RPV1"/>
<organism evidence="4 5">
    <name type="scientific">Peribacillus asahii</name>
    <dbReference type="NCBI Taxonomy" id="228899"/>
    <lineage>
        <taxon>Bacteria</taxon>
        <taxon>Bacillati</taxon>
        <taxon>Bacillota</taxon>
        <taxon>Bacilli</taxon>
        <taxon>Bacillales</taxon>
        <taxon>Bacillaceae</taxon>
        <taxon>Peribacillus</taxon>
    </lineage>
</organism>
<dbReference type="PROSITE" id="PS51085">
    <property type="entry name" value="2FE2S_FER_2"/>
    <property type="match status" value="1"/>
</dbReference>
<evidence type="ECO:0000256" key="2">
    <source>
        <dbReference type="ARBA" id="ARBA00022827"/>
    </source>
</evidence>
<evidence type="ECO:0000259" key="3">
    <source>
        <dbReference type="PROSITE" id="PS51085"/>
    </source>
</evidence>
<sequence length="115" mass="12623">MEEKEVGNKMPNVTVFGQGTFEVEEGKKLVLALEDNGVNILHRCGGKAKCTTCRVEVMAGEFCDLTNVEKKAFSEKGIEDHLRLSCQIRVNADVTVRPIMTVENSGLETGPRPAE</sequence>
<proteinExistence type="predicted"/>
<dbReference type="Proteomes" id="UP000283095">
    <property type="component" value="Chromosome"/>
</dbReference>
<dbReference type="SUPFAM" id="SSF54292">
    <property type="entry name" value="2Fe-2S ferredoxin-like"/>
    <property type="match status" value="1"/>
</dbReference>
<gene>
    <name evidence="4" type="ORF">BAOM_3427</name>
</gene>
<dbReference type="PANTHER" id="PTHR43644">
    <property type="entry name" value="NA(+)-TRANSLOCATING NADH-QUINONE REDUCTASE SUBUNIT"/>
    <property type="match status" value="1"/>
</dbReference>
<dbReference type="EMBL" id="CP026095">
    <property type="protein sequence ID" value="AZV44036.1"/>
    <property type="molecule type" value="Genomic_DNA"/>
</dbReference>
<dbReference type="Gene3D" id="3.10.20.30">
    <property type="match status" value="1"/>
</dbReference>
<reference evidence="4 5" key="1">
    <citation type="submission" date="2018-01" db="EMBL/GenBank/DDBJ databases">
        <title>Bacillus asahii Genome sequencing and assembly.</title>
        <authorList>
            <person name="Jiang H."/>
            <person name="Feng Y."/>
            <person name="Zhao F."/>
            <person name="Lin X."/>
        </authorList>
    </citation>
    <scope>NUCLEOTIDE SEQUENCE [LARGE SCALE GENOMIC DNA]</scope>
    <source>
        <strain evidence="4 5">OM18</strain>
    </source>
</reference>
<dbReference type="InterPro" id="IPR012675">
    <property type="entry name" value="Beta-grasp_dom_sf"/>
</dbReference>
<dbReference type="KEGG" id="pasa:BAOM_3427"/>
<keyword evidence="2" id="KW-0274">FAD</keyword>
<evidence type="ECO:0000256" key="1">
    <source>
        <dbReference type="ARBA" id="ARBA00022630"/>
    </source>
</evidence>